<dbReference type="NCBIfam" id="TIGR00482">
    <property type="entry name" value="nicotinate (nicotinamide) nucleotide adenylyltransferase"/>
    <property type="match status" value="1"/>
</dbReference>
<dbReference type="SUPFAM" id="SSF143990">
    <property type="entry name" value="YbiA-like"/>
    <property type="match status" value="1"/>
</dbReference>
<reference evidence="15" key="2">
    <citation type="journal article" date="2021" name="PeerJ">
        <title>Extensive microbial diversity within the chicken gut microbiome revealed by metagenomics and culture.</title>
        <authorList>
            <person name="Gilroy R."/>
            <person name="Ravi A."/>
            <person name="Getino M."/>
            <person name="Pursley I."/>
            <person name="Horton D.L."/>
            <person name="Alikhan N.F."/>
            <person name="Baker D."/>
            <person name="Gharbi K."/>
            <person name="Hall N."/>
            <person name="Watson M."/>
            <person name="Adriaenssens E.M."/>
            <person name="Foster-Nyarko E."/>
            <person name="Jarju S."/>
            <person name="Secka A."/>
            <person name="Antonio M."/>
            <person name="Oren A."/>
            <person name="Chaudhuri R.R."/>
            <person name="La Ragione R."/>
            <person name="Hildebrand F."/>
            <person name="Pallen M.J."/>
        </authorList>
    </citation>
    <scope>NUCLEOTIDE SEQUENCE</scope>
    <source>
        <strain evidence="15">ChiGjej3B3-7149</strain>
    </source>
</reference>
<gene>
    <name evidence="12 15" type="primary">nadD</name>
    <name evidence="15" type="ORF">IAD36_01145</name>
</gene>
<evidence type="ECO:0000256" key="3">
    <source>
        <dbReference type="ARBA" id="ARBA00002324"/>
    </source>
</evidence>
<protein>
    <recommendedName>
        <fullName evidence="12">Probable nicotinate-nucleotide adenylyltransferase</fullName>
        <ecNumber evidence="12">2.7.7.18</ecNumber>
    </recommendedName>
    <alternativeName>
        <fullName evidence="12">Deamido-NAD(+) diphosphorylase</fullName>
    </alternativeName>
    <alternativeName>
        <fullName evidence="12">Deamido-NAD(+) pyrophosphorylase</fullName>
    </alternativeName>
    <alternativeName>
        <fullName evidence="12">Nicotinate mononucleotide adenylyltransferase</fullName>
        <shortName evidence="12">NaMN adenylyltransferase</shortName>
    </alternativeName>
</protein>
<accession>A0A9D1DJV6</accession>
<feature type="domain" description="NADAR" evidence="14">
    <location>
        <begin position="220"/>
        <end position="350"/>
    </location>
</feature>
<dbReference type="InterPro" id="IPR005248">
    <property type="entry name" value="NadD/NMNAT"/>
</dbReference>
<dbReference type="GO" id="GO:0004515">
    <property type="term" value="F:nicotinate-nucleotide adenylyltransferase activity"/>
    <property type="evidence" value="ECO:0007669"/>
    <property type="project" value="UniProtKB-UniRule"/>
</dbReference>
<evidence type="ECO:0000256" key="5">
    <source>
        <dbReference type="ARBA" id="ARBA00022642"/>
    </source>
</evidence>
<dbReference type="InterPro" id="IPR037238">
    <property type="entry name" value="YbiA-like_sf"/>
</dbReference>
<evidence type="ECO:0000256" key="2">
    <source>
        <dbReference type="ARBA" id="ARBA00000751"/>
    </source>
</evidence>
<dbReference type="InterPro" id="IPR014729">
    <property type="entry name" value="Rossmann-like_a/b/a_fold"/>
</dbReference>
<dbReference type="Pfam" id="PF01467">
    <property type="entry name" value="CTP_transf_like"/>
    <property type="match status" value="1"/>
</dbReference>
<evidence type="ECO:0000256" key="1">
    <source>
        <dbReference type="ARBA" id="ARBA00000022"/>
    </source>
</evidence>
<dbReference type="GO" id="GO:0009435">
    <property type="term" value="P:NAD+ biosynthetic process"/>
    <property type="evidence" value="ECO:0007669"/>
    <property type="project" value="UniProtKB-UniRule"/>
</dbReference>
<name>A0A9D1DJV6_9FIRM</name>
<dbReference type="PANTHER" id="PTHR39321:SF3">
    <property type="entry name" value="PHOSPHOPANTETHEINE ADENYLYLTRANSFERASE"/>
    <property type="match status" value="1"/>
</dbReference>
<keyword evidence="5 12" id="KW-0662">Pyridine nucleotide biosynthesis</keyword>
<dbReference type="CDD" id="cd15457">
    <property type="entry name" value="NADAR"/>
    <property type="match status" value="1"/>
</dbReference>
<comment type="caution">
    <text evidence="15">The sequence shown here is derived from an EMBL/GenBank/DDBJ whole genome shotgun (WGS) entry which is preliminary data.</text>
</comment>
<dbReference type="Gene3D" id="1.10.357.40">
    <property type="entry name" value="YbiA-like"/>
    <property type="match status" value="1"/>
</dbReference>
<keyword evidence="6 12" id="KW-0808">Transferase</keyword>
<dbReference type="AlphaFoldDB" id="A0A9D1DJV6"/>
<dbReference type="EC" id="2.7.7.18" evidence="12"/>
<dbReference type="CDD" id="cd02165">
    <property type="entry name" value="NMNAT"/>
    <property type="match status" value="1"/>
</dbReference>
<dbReference type="HAMAP" id="MF_00244">
    <property type="entry name" value="NaMN_adenylyltr"/>
    <property type="match status" value="1"/>
</dbReference>
<dbReference type="Pfam" id="PF08719">
    <property type="entry name" value="NADAR"/>
    <property type="match status" value="1"/>
</dbReference>
<dbReference type="Gene3D" id="3.40.50.620">
    <property type="entry name" value="HUPs"/>
    <property type="match status" value="1"/>
</dbReference>
<keyword evidence="7 12" id="KW-0548">Nucleotidyltransferase</keyword>
<comment type="catalytic activity">
    <reaction evidence="1">
        <text>5-amino-6-(5-phospho-D-ribosylamino)uracil + H2O = 5,6-diaminouracil + D-ribose 5-phosphate</text>
        <dbReference type="Rhea" id="RHEA:55020"/>
        <dbReference type="ChEBI" id="CHEBI:15377"/>
        <dbReference type="ChEBI" id="CHEBI:46252"/>
        <dbReference type="ChEBI" id="CHEBI:58453"/>
        <dbReference type="ChEBI" id="CHEBI:78346"/>
    </reaction>
</comment>
<keyword evidence="8 12" id="KW-0547">Nucleotide-binding</keyword>
<comment type="similarity">
    <text evidence="12">Belongs to the NadD family.</text>
</comment>
<evidence type="ECO:0000313" key="15">
    <source>
        <dbReference type="EMBL" id="HIR54200.1"/>
    </source>
</evidence>
<dbReference type="Proteomes" id="UP000824238">
    <property type="component" value="Unassembled WGS sequence"/>
</dbReference>
<keyword evidence="9 12" id="KW-0067">ATP-binding</keyword>
<evidence type="ECO:0000313" key="16">
    <source>
        <dbReference type="Proteomes" id="UP000824238"/>
    </source>
</evidence>
<evidence type="ECO:0000259" key="14">
    <source>
        <dbReference type="Pfam" id="PF08719"/>
    </source>
</evidence>
<comment type="function">
    <text evidence="3 12">Catalyzes the reversible adenylation of nicotinate mononucleotide (NaMN) to nicotinic acid adenine dinucleotide (NaAD).</text>
</comment>
<dbReference type="InterPro" id="IPR012816">
    <property type="entry name" value="NADAR"/>
</dbReference>
<dbReference type="GO" id="GO:0005524">
    <property type="term" value="F:ATP binding"/>
    <property type="evidence" value="ECO:0007669"/>
    <property type="project" value="UniProtKB-KW"/>
</dbReference>
<organism evidence="15 16">
    <name type="scientific">Candidatus Scatomorpha intestinigallinarum</name>
    <dbReference type="NCBI Taxonomy" id="2840923"/>
    <lineage>
        <taxon>Bacteria</taxon>
        <taxon>Bacillati</taxon>
        <taxon>Bacillota</taxon>
        <taxon>Clostridia</taxon>
        <taxon>Eubacteriales</taxon>
        <taxon>Candidatus Scatomorpha</taxon>
    </lineage>
</organism>
<dbReference type="EMBL" id="DVHH01000028">
    <property type="protein sequence ID" value="HIR54200.1"/>
    <property type="molecule type" value="Genomic_DNA"/>
</dbReference>
<evidence type="ECO:0000256" key="11">
    <source>
        <dbReference type="ARBA" id="ARBA00048721"/>
    </source>
</evidence>
<evidence type="ECO:0000256" key="10">
    <source>
        <dbReference type="ARBA" id="ARBA00023027"/>
    </source>
</evidence>
<keyword evidence="10 12" id="KW-0520">NAD</keyword>
<reference evidence="15" key="1">
    <citation type="submission" date="2020-10" db="EMBL/GenBank/DDBJ databases">
        <authorList>
            <person name="Gilroy R."/>
        </authorList>
    </citation>
    <scope>NUCLEOTIDE SEQUENCE</scope>
    <source>
        <strain evidence="15">ChiGjej3B3-7149</strain>
    </source>
</reference>
<comment type="pathway">
    <text evidence="4 12">Cofactor biosynthesis; NAD(+) biosynthesis; deamido-NAD(+) from nicotinate D-ribonucleotide: step 1/1.</text>
</comment>
<evidence type="ECO:0000256" key="7">
    <source>
        <dbReference type="ARBA" id="ARBA00022695"/>
    </source>
</evidence>
<evidence type="ECO:0000256" key="9">
    <source>
        <dbReference type="ARBA" id="ARBA00022840"/>
    </source>
</evidence>
<dbReference type="SUPFAM" id="SSF52374">
    <property type="entry name" value="Nucleotidylyl transferase"/>
    <property type="match status" value="1"/>
</dbReference>
<dbReference type="NCBIfam" id="TIGR02464">
    <property type="entry name" value="ribofla_fusion"/>
    <property type="match status" value="1"/>
</dbReference>
<evidence type="ECO:0000259" key="13">
    <source>
        <dbReference type="Pfam" id="PF01467"/>
    </source>
</evidence>
<evidence type="ECO:0000256" key="12">
    <source>
        <dbReference type="HAMAP-Rule" id="MF_00244"/>
    </source>
</evidence>
<evidence type="ECO:0000256" key="6">
    <source>
        <dbReference type="ARBA" id="ARBA00022679"/>
    </source>
</evidence>
<comment type="catalytic activity">
    <reaction evidence="2">
        <text>2,5-diamino-6-hydroxy-4-(5-phosphoribosylamino)-pyrimidine + H2O = 2,5,6-triamino-4-hydroxypyrimidine + D-ribose 5-phosphate</text>
        <dbReference type="Rhea" id="RHEA:23436"/>
        <dbReference type="ChEBI" id="CHEBI:15377"/>
        <dbReference type="ChEBI" id="CHEBI:58614"/>
        <dbReference type="ChEBI" id="CHEBI:78346"/>
        <dbReference type="ChEBI" id="CHEBI:137796"/>
    </reaction>
</comment>
<evidence type="ECO:0000256" key="8">
    <source>
        <dbReference type="ARBA" id="ARBA00022741"/>
    </source>
</evidence>
<dbReference type="PANTHER" id="PTHR39321">
    <property type="entry name" value="NICOTINATE-NUCLEOTIDE ADENYLYLTRANSFERASE-RELATED"/>
    <property type="match status" value="1"/>
</dbReference>
<feature type="domain" description="Cytidyltransferase-like" evidence="13">
    <location>
        <begin position="7"/>
        <end position="182"/>
    </location>
</feature>
<proteinExistence type="inferred from homology"/>
<comment type="catalytic activity">
    <reaction evidence="11 12">
        <text>nicotinate beta-D-ribonucleotide + ATP + H(+) = deamido-NAD(+) + diphosphate</text>
        <dbReference type="Rhea" id="RHEA:22860"/>
        <dbReference type="ChEBI" id="CHEBI:15378"/>
        <dbReference type="ChEBI" id="CHEBI:30616"/>
        <dbReference type="ChEBI" id="CHEBI:33019"/>
        <dbReference type="ChEBI" id="CHEBI:57502"/>
        <dbReference type="ChEBI" id="CHEBI:58437"/>
        <dbReference type="EC" id="2.7.7.18"/>
    </reaction>
</comment>
<evidence type="ECO:0000256" key="4">
    <source>
        <dbReference type="ARBA" id="ARBA00005019"/>
    </source>
</evidence>
<sequence length="355" mass="40629">MREKIVVMGGSFNPPTIAHQRLMLGAVETLGAARGIFVPSSHAYVSAKMRRDKHRNEVLPEEARLRMLLAMAADDPRLEVEDCEFHRAERSYTYESMEAVQEKYPEAELYFVAGGDKTAVISRWHRIREFLERFRIVLVRRDDYEPEAELRQNPFLSGHLDRFSMIEAPAGLDGVSSSAVREKLREGLPGAEAMLHPAVWAILQEYAGAYRMKIEMFRGEYQFLSNFYEAPVEYRGLRYGSNEAAFQAQKCLTEEERREFTLLRPSDSKKRGSSVQLRPDWEEVKAGIMEELVRAKFTQNEELGRLLLATGKSELIEGNSWNDTFWGVDLKTGEGRNELGKALMKVRAELAARQV</sequence>
<dbReference type="InterPro" id="IPR004821">
    <property type="entry name" value="Cyt_trans-like"/>
</dbReference>